<dbReference type="EMBL" id="GDRN01104664">
    <property type="protein sequence ID" value="JAI57875.1"/>
    <property type="molecule type" value="Transcribed_RNA"/>
</dbReference>
<dbReference type="PANTHER" id="PTHR14972">
    <property type="entry name" value="AGAP011572-PA"/>
    <property type="match status" value="1"/>
</dbReference>
<evidence type="ECO:0000256" key="2">
    <source>
        <dbReference type="SAM" id="MobiDB-lite"/>
    </source>
</evidence>
<sequence length="445" mass="47922">MYIVLRMVIHSSKYAWNDEHTTPSLNHVGIHHPVNPSQCFYKGIVWHSVIKVFKAFIFDIIVCRVAQVRLGCVINNRCVCACVWVASSSSNNSSRRPSVSVVPSPWLGGTSHQAPSPSGEQIDKFIRHRLQRTNKEGTSGSGLRYSPVHADHSVLAPTPVHLRHHALQHANGGSRAISIPQLPKPLLPPRLRSSVEGLNQEIERLVLRPPHMPGDDLDDVWSEVPRDGRRAPIAEYLRFTRSVDTQTPARGSAVSAASSDHTSPSLSPPTSPPHSQDAAMPSSTPSPTSTQTLATSPHINKFLAREPPDGCERVALKHHEDRSGVTKTGVWPAVRPPGGFTLRASQGSAFCAPERIATEEECGATALQPCQHQTDSVSVYCPVCAGSPSVCLEGESPDPEMVQCVPEACQTSPSHTMTCDVGVSTMVPGPTSTSIGPAPELTADQ</sequence>
<evidence type="ECO:0000313" key="3">
    <source>
        <dbReference type="EMBL" id="JAI57875.1"/>
    </source>
</evidence>
<feature type="region of interest" description="Disordered" evidence="2">
    <location>
        <begin position="89"/>
        <end position="119"/>
    </location>
</feature>
<protein>
    <submittedName>
        <fullName evidence="3">Uncharacterized protein</fullName>
    </submittedName>
</protein>
<name>A0A0P4VVT7_SCYOL</name>
<feature type="compositionally biased region" description="Low complexity" evidence="2">
    <location>
        <begin position="255"/>
        <end position="265"/>
    </location>
</feature>
<dbReference type="AlphaFoldDB" id="A0A0P4VVT7"/>
<feature type="compositionally biased region" description="Polar residues" evidence="2">
    <location>
        <begin position="110"/>
        <end position="119"/>
    </location>
</feature>
<feature type="compositionally biased region" description="Low complexity" evidence="2">
    <location>
        <begin position="89"/>
        <end position="106"/>
    </location>
</feature>
<feature type="region of interest" description="Disordered" evidence="2">
    <location>
        <begin position="242"/>
        <end position="295"/>
    </location>
</feature>
<feature type="compositionally biased region" description="Low complexity" evidence="2">
    <location>
        <begin position="281"/>
        <end position="295"/>
    </location>
</feature>
<dbReference type="Pfam" id="PF15388">
    <property type="entry name" value="FAM117"/>
    <property type="match status" value="1"/>
</dbReference>
<reference evidence="3" key="1">
    <citation type="submission" date="2015-09" db="EMBL/GenBank/DDBJ databases">
        <title>Scylla olivacea transcriptome.</title>
        <authorList>
            <person name="Ikhwanuddin M."/>
        </authorList>
    </citation>
    <scope>NUCLEOTIDE SEQUENCE</scope>
</reference>
<proteinExistence type="predicted"/>
<dbReference type="InterPro" id="IPR026642">
    <property type="entry name" value="Glcci1/FAM117"/>
</dbReference>
<keyword evidence="1" id="KW-0597">Phosphoprotein</keyword>
<evidence type="ECO:0000256" key="1">
    <source>
        <dbReference type="ARBA" id="ARBA00022553"/>
    </source>
</evidence>
<dbReference type="PANTHER" id="PTHR14972:SF8">
    <property type="entry name" value="GLUCOCORTICOID-INDUCED TRANSCRIPT 1 PROTEIN-LIKE ISOFORM X1"/>
    <property type="match status" value="1"/>
</dbReference>
<organism evidence="3">
    <name type="scientific">Scylla olivacea</name>
    <name type="common">Orange mud crab</name>
    <name type="synonym">Cancer olivacea</name>
    <dbReference type="NCBI Taxonomy" id="85551"/>
    <lineage>
        <taxon>Eukaryota</taxon>
        <taxon>Metazoa</taxon>
        <taxon>Ecdysozoa</taxon>
        <taxon>Arthropoda</taxon>
        <taxon>Crustacea</taxon>
        <taxon>Multicrustacea</taxon>
        <taxon>Malacostraca</taxon>
        <taxon>Eumalacostraca</taxon>
        <taxon>Eucarida</taxon>
        <taxon>Decapoda</taxon>
        <taxon>Pleocyemata</taxon>
        <taxon>Brachyura</taxon>
        <taxon>Eubrachyura</taxon>
        <taxon>Portunoidea</taxon>
        <taxon>Portunidae</taxon>
        <taxon>Portuninae</taxon>
        <taxon>Scylla</taxon>
    </lineage>
</organism>
<accession>A0A0P4VVT7</accession>